<reference evidence="1 2" key="2">
    <citation type="journal article" date="2021" name="Genomics">
        <title>High-quality reference genome for Clonorchis sinensis.</title>
        <authorList>
            <person name="Young N.D."/>
            <person name="Stroehlein A.J."/>
            <person name="Kinkar L."/>
            <person name="Wang T."/>
            <person name="Sohn W.M."/>
            <person name="Chang B.C.H."/>
            <person name="Kaur P."/>
            <person name="Weisz D."/>
            <person name="Dudchenko O."/>
            <person name="Aiden E.L."/>
            <person name="Korhonen P.K."/>
            <person name="Gasser R.B."/>
        </authorList>
    </citation>
    <scope>NUCLEOTIDE SEQUENCE [LARGE SCALE GENOMIC DNA]</scope>
    <source>
        <strain evidence="1">Cs-k2</strain>
    </source>
</reference>
<comment type="caution">
    <text evidence="1">The sequence shown here is derived from an EMBL/GenBank/DDBJ whole genome shotgun (WGS) entry which is preliminary data.</text>
</comment>
<protein>
    <submittedName>
        <fullName evidence="1">Uncharacterized protein</fullName>
    </submittedName>
</protein>
<reference evidence="1 2" key="1">
    <citation type="journal article" date="2018" name="Biotechnol. Adv.">
        <title>Improved genomic resources and new bioinformatic workflow for the carcinogenic parasite Clonorchis sinensis: Biotechnological implications.</title>
        <authorList>
            <person name="Wang D."/>
            <person name="Korhonen P.K."/>
            <person name="Gasser R.B."/>
            <person name="Young N.D."/>
        </authorList>
    </citation>
    <scope>NUCLEOTIDE SEQUENCE [LARGE SCALE GENOMIC DNA]</scope>
    <source>
        <strain evidence="1">Cs-k2</strain>
    </source>
</reference>
<gene>
    <name evidence="1" type="ORF">CSKR_113191</name>
</gene>
<dbReference type="Proteomes" id="UP000286415">
    <property type="component" value="Unassembled WGS sequence"/>
</dbReference>
<dbReference type="OrthoDB" id="10584144at2759"/>
<accession>A0A8T1LZY4</accession>
<dbReference type="EMBL" id="NIRI02000076">
    <property type="protein sequence ID" value="KAG5442192.1"/>
    <property type="molecule type" value="Genomic_DNA"/>
</dbReference>
<proteinExistence type="predicted"/>
<dbReference type="AlphaFoldDB" id="A0A8T1LZY4"/>
<name>A0A8T1LZY4_CLOSI</name>
<keyword evidence="2" id="KW-1185">Reference proteome</keyword>
<sequence length="92" mass="10421">MYGANRYLFNADALSQTTEALDVQQQVQVLKAYIYQVFKDLKDTARNIMSRIQNVAKSLFDDLKNQTEAQLSRLKVSGKVPEAAGKILGHRF</sequence>
<organism evidence="1 2">
    <name type="scientific">Clonorchis sinensis</name>
    <name type="common">Chinese liver fluke</name>
    <dbReference type="NCBI Taxonomy" id="79923"/>
    <lineage>
        <taxon>Eukaryota</taxon>
        <taxon>Metazoa</taxon>
        <taxon>Spiralia</taxon>
        <taxon>Lophotrochozoa</taxon>
        <taxon>Platyhelminthes</taxon>
        <taxon>Trematoda</taxon>
        <taxon>Digenea</taxon>
        <taxon>Opisthorchiida</taxon>
        <taxon>Opisthorchiata</taxon>
        <taxon>Opisthorchiidae</taxon>
        <taxon>Clonorchis</taxon>
    </lineage>
</organism>
<evidence type="ECO:0000313" key="1">
    <source>
        <dbReference type="EMBL" id="KAG5442192.1"/>
    </source>
</evidence>
<evidence type="ECO:0000313" key="2">
    <source>
        <dbReference type="Proteomes" id="UP000286415"/>
    </source>
</evidence>